<keyword evidence="2" id="KW-0131">Cell cycle</keyword>
<keyword evidence="2" id="KW-0132">Cell division</keyword>
<dbReference type="AlphaFoldDB" id="A0A0G0N1F7"/>
<dbReference type="Proteomes" id="UP000034022">
    <property type="component" value="Unassembled WGS sequence"/>
</dbReference>
<keyword evidence="1" id="KW-0812">Transmembrane</keyword>
<feature type="transmembrane region" description="Helical" evidence="1">
    <location>
        <begin position="45"/>
        <end position="67"/>
    </location>
</feature>
<keyword evidence="1" id="KW-1133">Transmembrane helix</keyword>
<organism evidence="2 3">
    <name type="scientific">Candidatus Falkowbacteria bacterium GW2011_GWE1_38_31</name>
    <dbReference type="NCBI Taxonomy" id="1618638"/>
    <lineage>
        <taxon>Bacteria</taxon>
        <taxon>Candidatus Falkowiibacteriota</taxon>
    </lineage>
</organism>
<sequence length="293" mass="34742">MLDSKSLKPTKNFRSQSRNYYKSKKYTNPFFQESKKRKRHFALGLNKANAATISGILVFCLLIWFLIYSKYFAISATEIKGEGRIDPAMIEKLVWEQINSSYFVLFPQKNIFIFNKNDLKSLLEERFAFNNLEIKKKIPNKLIIRFSEKEYAIIWQEGESYYYGDSQGYVITQLENTLEVNKKDYPLIQNQKTKKLSENSADIEERYISYVLELFKRFKASTEIPPLDFFIIDDDVNTVKIKLVDGPKLFFNINEDMDKQLNKVMIIKNEKLKEDFFKKEYIDVRIGDSIYIR</sequence>
<gene>
    <name evidence="2" type="ORF">US91_C0002G0065</name>
</gene>
<evidence type="ECO:0000313" key="3">
    <source>
        <dbReference type="Proteomes" id="UP000034022"/>
    </source>
</evidence>
<dbReference type="GO" id="GO:0051301">
    <property type="term" value="P:cell division"/>
    <property type="evidence" value="ECO:0007669"/>
    <property type="project" value="UniProtKB-KW"/>
</dbReference>
<accession>A0A0G0N1F7</accession>
<evidence type="ECO:0000256" key="1">
    <source>
        <dbReference type="SAM" id="Phobius"/>
    </source>
</evidence>
<dbReference type="EMBL" id="LBUU01000002">
    <property type="protein sequence ID" value="KKQ70986.1"/>
    <property type="molecule type" value="Genomic_DNA"/>
</dbReference>
<comment type="caution">
    <text evidence="2">The sequence shown here is derived from an EMBL/GenBank/DDBJ whole genome shotgun (WGS) entry which is preliminary data.</text>
</comment>
<protein>
    <submittedName>
        <fullName evidence="2">Cell division protein DivIB</fullName>
    </submittedName>
</protein>
<name>A0A0G0N1F7_9BACT</name>
<evidence type="ECO:0000313" key="2">
    <source>
        <dbReference type="EMBL" id="KKQ70986.1"/>
    </source>
</evidence>
<proteinExistence type="predicted"/>
<keyword evidence="1" id="KW-0472">Membrane</keyword>
<reference evidence="2 3" key="1">
    <citation type="journal article" date="2015" name="Nature">
        <title>rRNA introns, odd ribosomes, and small enigmatic genomes across a large radiation of phyla.</title>
        <authorList>
            <person name="Brown C.T."/>
            <person name="Hug L.A."/>
            <person name="Thomas B.C."/>
            <person name="Sharon I."/>
            <person name="Castelle C.J."/>
            <person name="Singh A."/>
            <person name="Wilkins M.J."/>
            <person name="Williams K.H."/>
            <person name="Banfield J.F."/>
        </authorList>
    </citation>
    <scope>NUCLEOTIDE SEQUENCE [LARGE SCALE GENOMIC DNA]</scope>
</reference>